<evidence type="ECO:0000313" key="5">
    <source>
        <dbReference type="Proteomes" id="UP000039324"/>
    </source>
</evidence>
<keyword evidence="2" id="KW-0812">Transmembrane</keyword>
<evidence type="ECO:0000256" key="1">
    <source>
        <dbReference type="SAM" id="MobiDB-lite"/>
    </source>
</evidence>
<feature type="transmembrane region" description="Helical" evidence="2">
    <location>
        <begin position="28"/>
        <end position="47"/>
    </location>
</feature>
<protein>
    <submittedName>
        <fullName evidence="3">Uncharacterized protein</fullName>
    </submittedName>
</protein>
<keyword evidence="5" id="KW-1185">Reference proteome</keyword>
<keyword evidence="2" id="KW-0472">Membrane</keyword>
<dbReference type="EMBL" id="OVEO01000003">
    <property type="protein sequence ID" value="SPQ95259.1"/>
    <property type="molecule type" value="Genomic_DNA"/>
</dbReference>
<feature type="region of interest" description="Disordered" evidence="1">
    <location>
        <begin position="75"/>
        <end position="97"/>
    </location>
</feature>
<evidence type="ECO:0000313" key="4">
    <source>
        <dbReference type="EMBL" id="SPQ95259.1"/>
    </source>
</evidence>
<accession>A0A0G4IS49</accession>
<evidence type="ECO:0000313" key="3">
    <source>
        <dbReference type="EMBL" id="CEO98173.1"/>
    </source>
</evidence>
<dbReference type="Proteomes" id="UP000290189">
    <property type="component" value="Unassembled WGS sequence"/>
</dbReference>
<dbReference type="Proteomes" id="UP000039324">
    <property type="component" value="Unassembled WGS sequence"/>
</dbReference>
<geneLocation type="mitochondrion" evidence="4"/>
<evidence type="ECO:0000256" key="2">
    <source>
        <dbReference type="SAM" id="Phobius"/>
    </source>
</evidence>
<organism evidence="3 5">
    <name type="scientific">Plasmodiophora brassicae</name>
    <name type="common">Clubroot disease agent</name>
    <dbReference type="NCBI Taxonomy" id="37360"/>
    <lineage>
        <taxon>Eukaryota</taxon>
        <taxon>Sar</taxon>
        <taxon>Rhizaria</taxon>
        <taxon>Endomyxa</taxon>
        <taxon>Phytomyxea</taxon>
        <taxon>Plasmodiophorida</taxon>
        <taxon>Plasmodiophoridae</taxon>
        <taxon>Plasmodiophora</taxon>
    </lineage>
</organism>
<keyword evidence="2" id="KW-1133">Transmembrane helix</keyword>
<proteinExistence type="predicted"/>
<keyword evidence="4" id="KW-0496">Mitochondrion</keyword>
<reference evidence="3 5" key="1">
    <citation type="submission" date="2015-02" db="EMBL/GenBank/DDBJ databases">
        <authorList>
            <person name="Chooi Y.-H."/>
        </authorList>
    </citation>
    <scope>NUCLEOTIDE SEQUENCE [LARGE SCALE GENOMIC DNA]</scope>
    <source>
        <strain evidence="3">E3</strain>
    </source>
</reference>
<dbReference type="AlphaFoldDB" id="A0A0G4IS49"/>
<reference evidence="4 6" key="2">
    <citation type="submission" date="2018-03" db="EMBL/GenBank/DDBJ databases">
        <authorList>
            <person name="Fogelqvist J."/>
        </authorList>
    </citation>
    <scope>NUCLEOTIDE SEQUENCE [LARGE SCALE GENOMIC DNA]</scope>
</reference>
<gene>
    <name evidence="3" type="ORF">PBRA_006287</name>
    <name evidence="4" type="ORF">PLBR_LOCUS2474</name>
</gene>
<evidence type="ECO:0000313" key="6">
    <source>
        <dbReference type="Proteomes" id="UP000290189"/>
    </source>
</evidence>
<feature type="compositionally biased region" description="Polar residues" evidence="1">
    <location>
        <begin position="85"/>
        <end position="97"/>
    </location>
</feature>
<dbReference type="EMBL" id="CDSF01000083">
    <property type="protein sequence ID" value="CEO98173.1"/>
    <property type="molecule type" value="Genomic_DNA"/>
</dbReference>
<name>A0A0G4IS49_PLABS</name>
<sequence>MPSAVERTLAYRNDVSSPTKRHWPPMRSLSSIVVVLAAIGIVLSVVVPRGHAAWLRTESGGVDDHHEDGEKDIHRHSFKHDDSDSATTTGNVQVTGTDTLNGNYFHEYGHDDEDDDLDMGGDDDGAHHHHHHGLFGLFGHDDHF</sequence>